<evidence type="ECO:0000313" key="9">
    <source>
        <dbReference type="Proteomes" id="UP001595945"/>
    </source>
</evidence>
<keyword evidence="2" id="KW-1003">Cell membrane</keyword>
<dbReference type="PANTHER" id="PTHR42770">
    <property type="entry name" value="AMINO ACID TRANSPORTER-RELATED"/>
    <property type="match status" value="1"/>
</dbReference>
<dbReference type="InterPro" id="IPR006016">
    <property type="entry name" value="UspA"/>
</dbReference>
<dbReference type="SUPFAM" id="SSF52402">
    <property type="entry name" value="Adenine nucleotide alpha hydrolases-like"/>
    <property type="match status" value="2"/>
</dbReference>
<feature type="transmembrane region" description="Helical" evidence="6">
    <location>
        <begin position="234"/>
        <end position="258"/>
    </location>
</feature>
<evidence type="ECO:0000256" key="3">
    <source>
        <dbReference type="ARBA" id="ARBA00022692"/>
    </source>
</evidence>
<name>A0ABD5Q378_9EURY</name>
<dbReference type="Proteomes" id="UP001595945">
    <property type="component" value="Unassembled WGS sequence"/>
</dbReference>
<feature type="transmembrane region" description="Helical" evidence="6">
    <location>
        <begin position="12"/>
        <end position="33"/>
    </location>
</feature>
<keyword evidence="3 6" id="KW-0812">Transmembrane</keyword>
<feature type="transmembrane region" description="Helical" evidence="6">
    <location>
        <begin position="159"/>
        <end position="180"/>
    </location>
</feature>
<evidence type="ECO:0000259" key="7">
    <source>
        <dbReference type="Pfam" id="PF00582"/>
    </source>
</evidence>
<feature type="transmembrane region" description="Helical" evidence="6">
    <location>
        <begin position="278"/>
        <end position="300"/>
    </location>
</feature>
<evidence type="ECO:0000313" key="8">
    <source>
        <dbReference type="EMBL" id="MFC4825161.1"/>
    </source>
</evidence>
<evidence type="ECO:0000256" key="2">
    <source>
        <dbReference type="ARBA" id="ARBA00022475"/>
    </source>
</evidence>
<comment type="caution">
    <text evidence="8">The sequence shown here is derived from an EMBL/GenBank/DDBJ whole genome shotgun (WGS) entry which is preliminary data.</text>
</comment>
<proteinExistence type="predicted"/>
<accession>A0ABD5Q378</accession>
<gene>
    <name evidence="8" type="ORF">ACFO9K_12925</name>
</gene>
<feature type="domain" description="UspA" evidence="7">
    <location>
        <begin position="482"/>
        <end position="617"/>
    </location>
</feature>
<feature type="transmembrane region" description="Helical" evidence="6">
    <location>
        <begin position="396"/>
        <end position="418"/>
    </location>
</feature>
<dbReference type="AlphaFoldDB" id="A0ABD5Q378"/>
<feature type="transmembrane region" description="Helical" evidence="6">
    <location>
        <begin position="121"/>
        <end position="147"/>
    </location>
</feature>
<dbReference type="Pfam" id="PF13520">
    <property type="entry name" value="AA_permease_2"/>
    <property type="match status" value="1"/>
</dbReference>
<reference evidence="8 9" key="1">
    <citation type="journal article" date="2019" name="Int. J. Syst. Evol. Microbiol.">
        <title>The Global Catalogue of Microorganisms (GCM) 10K type strain sequencing project: providing services to taxonomists for standard genome sequencing and annotation.</title>
        <authorList>
            <consortium name="The Broad Institute Genomics Platform"/>
            <consortium name="The Broad Institute Genome Sequencing Center for Infectious Disease"/>
            <person name="Wu L."/>
            <person name="Ma J."/>
        </authorList>
    </citation>
    <scope>NUCLEOTIDE SEQUENCE [LARGE SCALE GENOMIC DNA]</scope>
    <source>
        <strain evidence="8 9">XZYJ18</strain>
    </source>
</reference>
<feature type="transmembrane region" description="Helical" evidence="6">
    <location>
        <begin position="362"/>
        <end position="384"/>
    </location>
</feature>
<dbReference type="PANTHER" id="PTHR42770:SF11">
    <property type="entry name" value="INNER MEMBRANE TRANSPORT PROTEIN YBAT"/>
    <property type="match status" value="1"/>
</dbReference>
<dbReference type="CDD" id="cd00293">
    <property type="entry name" value="USP-like"/>
    <property type="match status" value="2"/>
</dbReference>
<feature type="transmembrane region" description="Helical" evidence="6">
    <location>
        <begin position="84"/>
        <end position="109"/>
    </location>
</feature>
<dbReference type="Pfam" id="PF00582">
    <property type="entry name" value="Usp"/>
    <property type="match status" value="2"/>
</dbReference>
<dbReference type="Gene3D" id="3.40.50.12370">
    <property type="match status" value="1"/>
</dbReference>
<keyword evidence="9" id="KW-1185">Reference proteome</keyword>
<evidence type="ECO:0000256" key="4">
    <source>
        <dbReference type="ARBA" id="ARBA00022989"/>
    </source>
</evidence>
<feature type="domain" description="UspA" evidence="7">
    <location>
        <begin position="624"/>
        <end position="737"/>
    </location>
</feature>
<evidence type="ECO:0000256" key="1">
    <source>
        <dbReference type="ARBA" id="ARBA00004651"/>
    </source>
</evidence>
<dbReference type="GeneID" id="73044129"/>
<dbReference type="RefSeq" id="WP_254269142.1">
    <property type="nucleotide sequence ID" value="NZ_CP100400.1"/>
</dbReference>
<feature type="transmembrane region" description="Helical" evidence="6">
    <location>
        <begin position="338"/>
        <end position="356"/>
    </location>
</feature>
<organism evidence="8 9">
    <name type="scientific">Halorussus aquaticus</name>
    <dbReference type="NCBI Taxonomy" id="2953748"/>
    <lineage>
        <taxon>Archaea</taxon>
        <taxon>Methanobacteriati</taxon>
        <taxon>Methanobacteriota</taxon>
        <taxon>Stenosarchaea group</taxon>
        <taxon>Halobacteria</taxon>
        <taxon>Halobacteriales</taxon>
        <taxon>Haladaptataceae</taxon>
        <taxon>Halorussus</taxon>
    </lineage>
</organism>
<evidence type="ECO:0000256" key="6">
    <source>
        <dbReference type="SAM" id="Phobius"/>
    </source>
</evidence>
<keyword evidence="5 6" id="KW-0472">Membrane</keyword>
<keyword evidence="4 6" id="KW-1133">Transmembrane helix</keyword>
<dbReference type="InterPro" id="IPR002293">
    <property type="entry name" value="AA/rel_permease1"/>
</dbReference>
<feature type="transmembrane region" description="Helical" evidence="6">
    <location>
        <begin position="39"/>
        <end position="63"/>
    </location>
</feature>
<dbReference type="GO" id="GO:0005886">
    <property type="term" value="C:plasma membrane"/>
    <property type="evidence" value="ECO:0007669"/>
    <property type="project" value="UniProtKB-SubCell"/>
</dbReference>
<feature type="transmembrane region" description="Helical" evidence="6">
    <location>
        <begin position="200"/>
        <end position="222"/>
    </location>
</feature>
<dbReference type="InterPro" id="IPR050367">
    <property type="entry name" value="APC_superfamily"/>
</dbReference>
<dbReference type="EMBL" id="JBHSHT010000002">
    <property type="protein sequence ID" value="MFC4825161.1"/>
    <property type="molecule type" value="Genomic_DNA"/>
</dbReference>
<sequence length="753" mass="79326">MTADDEELAKDLGLLAALTIGVGTMIGAGIFVLPGQAAAAAGPAVALSFVVGGVISLFTALSASELGTAMPKAGGSYYYVNHALGPLFGCIAGWGNWMGLAFASAFYTLGFGEYLATFLPIPTVALGIVTLSSFQIGALLAGLVFITVNYVGAKETGRLQVFIVVTLVGILTLFSALGFLQADLSTLQPFFPAETGGAAAVLPATGLVFVSFLGFAKITTVAEELKNPGRNLPLAVVGSVLIVTTMYAIILVVMMGVVNWRQLGPAFTETPVLDVAEIAFGSVGLAAVGVGLLTFAGLLATASSANASILASSRINFAMGRDRLISPKLNDIHPNFATPYRSIAVTGGLILLFIVVGDVKVLAKAGSVLHLIVYGLLNLALIVMRESNPDEYRPEFEVPLYPVVPILGALTSFGLIAFMDPAEIGLALAFVAGGVVWYFAYARSKTDKQGILSDYVLSRSDEMPDPAVSAATSIKPDGGRYRVMVPLANPENETDLITLASAVADQRDGVLDAVHVVTVPDQTSLEHAADHLDEREEDYHRILDEAQRDAETFGVDVETHTIVSHRSFEEIFSAARTHDSDLVVMGWGEESHGSPGRVESAFDDLGRDLPCDFLVLKDRGFAPERVLVPTAGGPDSDLSAEVARLLRDAYDSEITLLHVADDTAEGEAFLETWAADHGLADADLRVETGDVEGAIERAAADSSMVVLGATERGLLSRLVTGSLVADVAEGVDCSVLLAERAHRRGIVDRLFGR</sequence>
<feature type="transmembrane region" description="Helical" evidence="6">
    <location>
        <begin position="424"/>
        <end position="441"/>
    </location>
</feature>
<protein>
    <submittedName>
        <fullName evidence="8">Amino acid permease</fullName>
    </submittedName>
</protein>
<comment type="subcellular location">
    <subcellularLocation>
        <location evidence="1">Cell membrane</location>
        <topology evidence="1">Multi-pass membrane protein</topology>
    </subcellularLocation>
</comment>
<dbReference type="Gene3D" id="1.20.1740.10">
    <property type="entry name" value="Amino acid/polyamine transporter I"/>
    <property type="match status" value="1"/>
</dbReference>
<evidence type="ECO:0000256" key="5">
    <source>
        <dbReference type="ARBA" id="ARBA00023136"/>
    </source>
</evidence>